<comment type="caution">
    <text evidence="2">The sequence shown here is derived from an EMBL/GenBank/DDBJ whole genome shotgun (WGS) entry which is preliminary data.</text>
</comment>
<evidence type="ECO:0000313" key="2">
    <source>
        <dbReference type="EMBL" id="OGY26026.1"/>
    </source>
</evidence>
<dbReference type="InterPro" id="IPR038726">
    <property type="entry name" value="PDDEXK_AddAB-type"/>
</dbReference>
<feature type="domain" description="PD-(D/E)XK endonuclease-like" evidence="1">
    <location>
        <begin position="36"/>
        <end position="170"/>
    </location>
</feature>
<name>A0A1G1WEA6_9BACT</name>
<evidence type="ECO:0000313" key="3">
    <source>
        <dbReference type="Proteomes" id="UP000177588"/>
    </source>
</evidence>
<dbReference type="STRING" id="1802597.A2Z24_02840"/>
<evidence type="ECO:0000259" key="1">
    <source>
        <dbReference type="Pfam" id="PF12705"/>
    </source>
</evidence>
<dbReference type="EMBL" id="MHCT01000017">
    <property type="protein sequence ID" value="OGY26026.1"/>
    <property type="molecule type" value="Genomic_DNA"/>
</dbReference>
<dbReference type="InterPro" id="IPR011604">
    <property type="entry name" value="PDDEXK-like_dom_sf"/>
</dbReference>
<dbReference type="AlphaFoldDB" id="A0A1G1WEA6"/>
<protein>
    <recommendedName>
        <fullName evidence="1">PD-(D/E)XK endonuclease-like domain-containing protein</fullName>
    </recommendedName>
</protein>
<dbReference type="Pfam" id="PF12705">
    <property type="entry name" value="PDDEXK_1"/>
    <property type="match status" value="1"/>
</dbReference>
<dbReference type="Proteomes" id="UP000177588">
    <property type="component" value="Unassembled WGS sequence"/>
</dbReference>
<reference evidence="2 3" key="1">
    <citation type="journal article" date="2016" name="Nat. Commun.">
        <title>Thousands of microbial genomes shed light on interconnected biogeochemical processes in an aquifer system.</title>
        <authorList>
            <person name="Anantharaman K."/>
            <person name="Brown C.T."/>
            <person name="Hug L.A."/>
            <person name="Sharon I."/>
            <person name="Castelle C.J."/>
            <person name="Probst A.J."/>
            <person name="Thomas B.C."/>
            <person name="Singh A."/>
            <person name="Wilkins M.J."/>
            <person name="Karaoz U."/>
            <person name="Brodie E.L."/>
            <person name="Williams K.H."/>
            <person name="Hubbard S.S."/>
            <person name="Banfield J.F."/>
        </authorList>
    </citation>
    <scope>NUCLEOTIDE SEQUENCE [LARGE SCALE GENOMIC DNA]</scope>
</reference>
<accession>A0A1G1WEA6</accession>
<proteinExistence type="predicted"/>
<dbReference type="Gene3D" id="3.90.320.10">
    <property type="match status" value="1"/>
</dbReference>
<sequence length="179" mass="20372">MDNVLKYYYDKFRTGGKLPPEIEGKVAGKLFPDLAKINHWRNWRTGLKYIDQERNAKLIGALDDLLVVGDKYAPLDYKTRGSIIKETSHTYYQLQLDLYALLLKENGLAPAPFGYLVFYSPKEVSEGAVTRFTVEPVKVEIDAESGRTVFEKAIDLLNGEIPSHHSDCAYGLWQQNENL</sequence>
<organism evidence="2 3">
    <name type="scientific">Candidatus Woykebacteria bacterium RBG_16_44_10</name>
    <dbReference type="NCBI Taxonomy" id="1802597"/>
    <lineage>
        <taxon>Bacteria</taxon>
        <taxon>Candidatus Woykeibacteriota</taxon>
    </lineage>
</organism>
<gene>
    <name evidence="2" type="ORF">A2Z24_02840</name>
</gene>